<reference evidence="1 2" key="1">
    <citation type="submission" date="2021-06" db="EMBL/GenBank/DDBJ databases">
        <authorList>
            <person name="Palmer J.M."/>
        </authorList>
    </citation>
    <scope>NUCLEOTIDE SEQUENCE [LARGE SCALE GENOMIC DNA]</scope>
    <source>
        <strain evidence="1 2">CL_MEX2019</strain>
        <tissue evidence="1">Muscle</tissue>
    </source>
</reference>
<dbReference type="EMBL" id="JAHUTJ010041419">
    <property type="protein sequence ID" value="MED6280132.1"/>
    <property type="molecule type" value="Genomic_DNA"/>
</dbReference>
<keyword evidence="2" id="KW-1185">Reference proteome</keyword>
<gene>
    <name evidence="1" type="ORF">CHARACLAT_007724</name>
</gene>
<evidence type="ECO:0000313" key="1">
    <source>
        <dbReference type="EMBL" id="MED6280132.1"/>
    </source>
</evidence>
<proteinExistence type="predicted"/>
<comment type="caution">
    <text evidence="1">The sequence shown here is derived from an EMBL/GenBank/DDBJ whole genome shotgun (WGS) entry which is preliminary data.</text>
</comment>
<sequence>MNGVIKVQVWLRSTEANSIPDSFQQRLCLYNAEWSSFSRYEGSTEVPQYNTALRVILPRPAERAPSHSYIGYLQVNPLLCSLWMLSSTSSPWTTVLNRTPQHGSHKRYCLRRD</sequence>
<name>A0ABU7DYU4_9TELE</name>
<organism evidence="1 2">
    <name type="scientific">Characodon lateralis</name>
    <dbReference type="NCBI Taxonomy" id="208331"/>
    <lineage>
        <taxon>Eukaryota</taxon>
        <taxon>Metazoa</taxon>
        <taxon>Chordata</taxon>
        <taxon>Craniata</taxon>
        <taxon>Vertebrata</taxon>
        <taxon>Euteleostomi</taxon>
        <taxon>Actinopterygii</taxon>
        <taxon>Neopterygii</taxon>
        <taxon>Teleostei</taxon>
        <taxon>Neoteleostei</taxon>
        <taxon>Acanthomorphata</taxon>
        <taxon>Ovalentaria</taxon>
        <taxon>Atherinomorphae</taxon>
        <taxon>Cyprinodontiformes</taxon>
        <taxon>Goodeidae</taxon>
        <taxon>Characodon</taxon>
    </lineage>
</organism>
<dbReference type="Proteomes" id="UP001352852">
    <property type="component" value="Unassembled WGS sequence"/>
</dbReference>
<evidence type="ECO:0000313" key="2">
    <source>
        <dbReference type="Proteomes" id="UP001352852"/>
    </source>
</evidence>
<accession>A0ABU7DYU4</accession>
<protein>
    <submittedName>
        <fullName evidence="1">Uncharacterized protein</fullName>
    </submittedName>
</protein>